<keyword evidence="2" id="KW-0805">Transcription regulation</keyword>
<evidence type="ECO:0000256" key="3">
    <source>
        <dbReference type="ARBA" id="ARBA00023082"/>
    </source>
</evidence>
<feature type="domain" description="RNA polymerase sigma factor 70 region 4 type 2" evidence="6">
    <location>
        <begin position="121"/>
        <end position="167"/>
    </location>
</feature>
<organism evidence="7 8">
    <name type="scientific">Senegalia massiliensis</name>
    <dbReference type="NCBI Taxonomy" id="1720316"/>
    <lineage>
        <taxon>Bacteria</taxon>
        <taxon>Bacillati</taxon>
        <taxon>Bacillota</taxon>
        <taxon>Clostridia</taxon>
        <taxon>Eubacteriales</taxon>
        <taxon>Clostridiaceae</taxon>
        <taxon>Senegalia</taxon>
    </lineage>
</organism>
<feature type="domain" description="RNA polymerase sigma-70 region 2" evidence="5">
    <location>
        <begin position="35"/>
        <end position="98"/>
    </location>
</feature>
<dbReference type="InterPro" id="IPR007627">
    <property type="entry name" value="RNA_pol_sigma70_r2"/>
</dbReference>
<keyword evidence="3" id="KW-0731">Sigma factor</keyword>
<evidence type="ECO:0000256" key="2">
    <source>
        <dbReference type="ARBA" id="ARBA00023015"/>
    </source>
</evidence>
<sequence length="174" mass="21481">MQKEVIDINELEIKLLIKNIKKGKLVVLNEWIENRKEKLYKIAWSYLYNHEDVEDVFQDTIIKVYENIKKLHKKKYFETWFIRILINECKMKLRKRKREILKEEITYEKNHEDNYNFYEDINKLEDKFKEVIVLKYISEYTQEEISEILDIPIGTVKSRIYRGLKELRKLMQEV</sequence>
<dbReference type="InterPro" id="IPR013324">
    <property type="entry name" value="RNA_pol_sigma_r3/r4-like"/>
</dbReference>
<name>A0A845R128_9CLOT</name>
<comment type="caution">
    <text evidence="7">The sequence shown here is derived from an EMBL/GenBank/DDBJ whole genome shotgun (WGS) entry which is preliminary data.</text>
</comment>
<keyword evidence="8" id="KW-1185">Reference proteome</keyword>
<dbReference type="PANTHER" id="PTHR43133:SF51">
    <property type="entry name" value="RNA POLYMERASE SIGMA FACTOR"/>
    <property type="match status" value="1"/>
</dbReference>
<keyword evidence="4" id="KW-0804">Transcription</keyword>
<dbReference type="InterPro" id="IPR014284">
    <property type="entry name" value="RNA_pol_sigma-70_dom"/>
</dbReference>
<gene>
    <name evidence="7" type="ORF">D3Z33_11250</name>
</gene>
<dbReference type="AlphaFoldDB" id="A0A845R128"/>
<dbReference type="InterPro" id="IPR039425">
    <property type="entry name" value="RNA_pol_sigma-70-like"/>
</dbReference>
<dbReference type="PANTHER" id="PTHR43133">
    <property type="entry name" value="RNA POLYMERASE ECF-TYPE SIGMA FACTO"/>
    <property type="match status" value="1"/>
</dbReference>
<dbReference type="Proteomes" id="UP000467132">
    <property type="component" value="Unassembled WGS sequence"/>
</dbReference>
<dbReference type="GO" id="GO:0016987">
    <property type="term" value="F:sigma factor activity"/>
    <property type="evidence" value="ECO:0007669"/>
    <property type="project" value="UniProtKB-KW"/>
</dbReference>
<evidence type="ECO:0000256" key="4">
    <source>
        <dbReference type="ARBA" id="ARBA00023163"/>
    </source>
</evidence>
<dbReference type="InterPro" id="IPR013249">
    <property type="entry name" value="RNA_pol_sigma70_r4_t2"/>
</dbReference>
<dbReference type="SUPFAM" id="SSF88946">
    <property type="entry name" value="Sigma2 domain of RNA polymerase sigma factors"/>
    <property type="match status" value="1"/>
</dbReference>
<proteinExistence type="inferred from homology"/>
<evidence type="ECO:0000259" key="6">
    <source>
        <dbReference type="Pfam" id="PF08281"/>
    </source>
</evidence>
<dbReference type="CDD" id="cd06171">
    <property type="entry name" value="Sigma70_r4"/>
    <property type="match status" value="1"/>
</dbReference>
<evidence type="ECO:0000313" key="7">
    <source>
        <dbReference type="EMBL" id="NBI07426.1"/>
    </source>
</evidence>
<evidence type="ECO:0000313" key="8">
    <source>
        <dbReference type="Proteomes" id="UP000467132"/>
    </source>
</evidence>
<dbReference type="InterPro" id="IPR013325">
    <property type="entry name" value="RNA_pol_sigma_r2"/>
</dbReference>
<evidence type="ECO:0000259" key="5">
    <source>
        <dbReference type="Pfam" id="PF04542"/>
    </source>
</evidence>
<dbReference type="Gene3D" id="1.10.10.10">
    <property type="entry name" value="Winged helix-like DNA-binding domain superfamily/Winged helix DNA-binding domain"/>
    <property type="match status" value="1"/>
</dbReference>
<dbReference type="Pfam" id="PF08281">
    <property type="entry name" value="Sigma70_r4_2"/>
    <property type="match status" value="1"/>
</dbReference>
<dbReference type="Gene3D" id="1.10.1740.10">
    <property type="match status" value="1"/>
</dbReference>
<protein>
    <submittedName>
        <fullName evidence="7">RNA polymerase sigma factor</fullName>
    </submittedName>
</protein>
<dbReference type="GO" id="GO:0006352">
    <property type="term" value="P:DNA-templated transcription initiation"/>
    <property type="evidence" value="ECO:0007669"/>
    <property type="project" value="InterPro"/>
</dbReference>
<dbReference type="SUPFAM" id="SSF88659">
    <property type="entry name" value="Sigma3 and sigma4 domains of RNA polymerase sigma factors"/>
    <property type="match status" value="1"/>
</dbReference>
<dbReference type="GO" id="GO:0003677">
    <property type="term" value="F:DNA binding"/>
    <property type="evidence" value="ECO:0007669"/>
    <property type="project" value="InterPro"/>
</dbReference>
<reference evidence="7 8" key="1">
    <citation type="submission" date="2018-08" db="EMBL/GenBank/DDBJ databases">
        <title>Murine metabolic-syndrome-specific gut microbial biobank.</title>
        <authorList>
            <person name="Liu C."/>
        </authorList>
    </citation>
    <scope>NUCLEOTIDE SEQUENCE [LARGE SCALE GENOMIC DNA]</scope>
    <source>
        <strain evidence="7 8">583</strain>
    </source>
</reference>
<accession>A0A845R128</accession>
<dbReference type="NCBIfam" id="TIGR02937">
    <property type="entry name" value="sigma70-ECF"/>
    <property type="match status" value="1"/>
</dbReference>
<dbReference type="Pfam" id="PF04542">
    <property type="entry name" value="Sigma70_r2"/>
    <property type="match status" value="1"/>
</dbReference>
<evidence type="ECO:0000256" key="1">
    <source>
        <dbReference type="ARBA" id="ARBA00010641"/>
    </source>
</evidence>
<comment type="similarity">
    <text evidence="1">Belongs to the sigma-70 factor family. ECF subfamily.</text>
</comment>
<dbReference type="EMBL" id="QXXA01000012">
    <property type="protein sequence ID" value="NBI07426.1"/>
    <property type="molecule type" value="Genomic_DNA"/>
</dbReference>
<dbReference type="InterPro" id="IPR036388">
    <property type="entry name" value="WH-like_DNA-bd_sf"/>
</dbReference>